<name>A0ABY7M593_9CHLR</name>
<sequence>MDAADLEAVEAELLDAAFAGCRPVWYSSNYVFLAQLRSRGRELLAIYKPRDGETPLWDFPHGTLYRREAAAYRLAKLLRWPVVPPTVIREGPSGIGSVQLFIEHDPERHFFVQRDDPALWPQLQRLCLFDAIANNADRKGGHCLLDASGHIWGIDNGLCFHEQEKLRSVIWDWAGEPIPPDLLADLEAAAARLDERSGDAEALRGLLTEAEFRAAARRLGRLIARRTFPVPGAARHYPWPLV</sequence>
<gene>
    <name evidence="2" type="ORF">O0235_13140</name>
</gene>
<evidence type="ECO:0000313" key="3">
    <source>
        <dbReference type="Proteomes" id="UP001212803"/>
    </source>
</evidence>
<dbReference type="Pfam" id="PF00454">
    <property type="entry name" value="PI3_PI4_kinase"/>
    <property type="match status" value="1"/>
</dbReference>
<reference evidence="2 3" key="1">
    <citation type="journal article" date="2023" name="ISME J.">
        <title>Thermophilic Dehalococcoidia with unusual traits shed light on an unexpected past.</title>
        <authorList>
            <person name="Palmer M."/>
            <person name="Covington J.K."/>
            <person name="Zhou E.M."/>
            <person name="Thomas S.C."/>
            <person name="Habib N."/>
            <person name="Seymour C.O."/>
            <person name="Lai D."/>
            <person name="Johnston J."/>
            <person name="Hashimi A."/>
            <person name="Jiao J.Y."/>
            <person name="Muok A.R."/>
            <person name="Liu L."/>
            <person name="Xian W.D."/>
            <person name="Zhi X.Y."/>
            <person name="Li M.M."/>
            <person name="Silva L.P."/>
            <person name="Bowen B.P."/>
            <person name="Louie K."/>
            <person name="Briegel A."/>
            <person name="Pett-Ridge J."/>
            <person name="Weber P.K."/>
            <person name="Tocheva E.I."/>
            <person name="Woyke T."/>
            <person name="Northen T.R."/>
            <person name="Mayali X."/>
            <person name="Li W.J."/>
            <person name="Hedlund B.P."/>
        </authorList>
    </citation>
    <scope>NUCLEOTIDE SEQUENCE [LARGE SCALE GENOMIC DNA]</scope>
    <source>
        <strain evidence="2 3">YIM 72310</strain>
    </source>
</reference>
<accession>A0ABY7M593</accession>
<protein>
    <submittedName>
        <fullName evidence="2">SCO1664 family protein</fullName>
    </submittedName>
</protein>
<keyword evidence="3" id="KW-1185">Reference proteome</keyword>
<dbReference type="InterPro" id="IPR022292">
    <property type="entry name" value="CHP03843"/>
</dbReference>
<dbReference type="InterPro" id="IPR000403">
    <property type="entry name" value="PI3/4_kinase_cat_dom"/>
</dbReference>
<dbReference type="Proteomes" id="UP001212803">
    <property type="component" value="Chromosome"/>
</dbReference>
<feature type="domain" description="PI3K/PI4K catalytic" evidence="1">
    <location>
        <begin position="94"/>
        <end position="209"/>
    </location>
</feature>
<dbReference type="RefSeq" id="WP_270056231.1">
    <property type="nucleotide sequence ID" value="NZ_CP115149.1"/>
</dbReference>
<dbReference type="NCBIfam" id="TIGR03843">
    <property type="entry name" value="SCO1664 family protein"/>
    <property type="match status" value="1"/>
</dbReference>
<organism evidence="2 3">
    <name type="scientific">Tepidiforma flava</name>
    <dbReference type="NCBI Taxonomy" id="3004094"/>
    <lineage>
        <taxon>Bacteria</taxon>
        <taxon>Bacillati</taxon>
        <taxon>Chloroflexota</taxon>
        <taxon>Tepidiformia</taxon>
        <taxon>Tepidiformales</taxon>
        <taxon>Tepidiformaceae</taxon>
        <taxon>Tepidiforma</taxon>
    </lineage>
</organism>
<evidence type="ECO:0000259" key="1">
    <source>
        <dbReference type="Pfam" id="PF00454"/>
    </source>
</evidence>
<dbReference type="EMBL" id="CP115149">
    <property type="protein sequence ID" value="WBL35706.1"/>
    <property type="molecule type" value="Genomic_DNA"/>
</dbReference>
<proteinExistence type="predicted"/>
<evidence type="ECO:0000313" key="2">
    <source>
        <dbReference type="EMBL" id="WBL35706.1"/>
    </source>
</evidence>